<comment type="subcellular location">
    <subcellularLocation>
        <location evidence="1">Nucleus</location>
    </subcellularLocation>
</comment>
<dbReference type="PANTHER" id="PTHR15245:SF20">
    <property type="entry name" value="SYMPLEKIN"/>
    <property type="match status" value="1"/>
</dbReference>
<dbReference type="STRING" id="2769.R7QPH3"/>
<feature type="region of interest" description="Disordered" evidence="4">
    <location>
        <begin position="674"/>
        <end position="720"/>
    </location>
</feature>
<keyword evidence="2" id="KW-0507">mRNA processing</keyword>
<dbReference type="GO" id="GO:0005847">
    <property type="term" value="C:mRNA cleavage and polyadenylation specificity factor complex"/>
    <property type="evidence" value="ECO:0007669"/>
    <property type="project" value="TreeGrafter"/>
</dbReference>
<dbReference type="Gramene" id="CDF40392">
    <property type="protein sequence ID" value="CDF40392"/>
    <property type="gene ID" value="CHC_T00010348001"/>
</dbReference>
<dbReference type="InterPro" id="IPR016024">
    <property type="entry name" value="ARM-type_fold"/>
</dbReference>
<dbReference type="PANTHER" id="PTHR15245">
    <property type="entry name" value="SYMPLEKIN-RELATED"/>
    <property type="match status" value="1"/>
</dbReference>
<proteinExistence type="predicted"/>
<dbReference type="Pfam" id="PF12295">
    <property type="entry name" value="Symplekin_C"/>
    <property type="match status" value="1"/>
</dbReference>
<dbReference type="SUPFAM" id="SSF48371">
    <property type="entry name" value="ARM repeat"/>
    <property type="match status" value="1"/>
</dbReference>
<evidence type="ECO:0000256" key="3">
    <source>
        <dbReference type="ARBA" id="ARBA00023242"/>
    </source>
</evidence>
<dbReference type="KEGG" id="ccp:CHC_T00010348001"/>
<feature type="region of interest" description="Disordered" evidence="4">
    <location>
        <begin position="454"/>
        <end position="504"/>
    </location>
</feature>
<feature type="region of interest" description="Disordered" evidence="4">
    <location>
        <begin position="385"/>
        <end position="410"/>
    </location>
</feature>
<sequence length="1227" mass="134211">MSSADLCLQRAHAYLQDARDIHVDTLTRVEALDAARAALLDAHRARAPSAQILPHFTALCEHAASERAHPLRAVLPAAVEDLVARDMPSFAQAATPFLARALHDDNFIVAARAVKSLTRLFRKVIGFVVASGVGDGDGRFSQANVAVWLQMQQKALSLIAAKDEGLRKACVKFAETVVLAFTFSGSAGSPDHFTLDYLVKKGSDCPLLEPRALEEEGIRCVKAIAQLLHHSLEGSVVTARPDGRESVRGLPPMSLMTAISVLSNLVRRRRKILEFTLPPFLNAVAAITSGSRRPTTPQGILQLTPSQRHSIIHVLRFNLLALRPYPHTRSGRAGADIMQASADLEALEREEEMQRKERASKLAAISARERAEREAAVEADKRRAAAGAAAAHMQPAPSMRRGREPTSMGPPWPRLPPKEAYAVAQAIIQSKPPHEVVNFIISALLHHIPPAETVPGAKRPLQKSRAKVEQTGAEEPAMKRPRKSRFGAKDPDRPMHEAIPPPPKKKVAVVRKVAPAVGPVKLTSTTVEKLVTVCCRRILKKEPQAIASGAGPMRIQLLARLLTRLSQQDQGTTARQFCEEVCAFIAATVEHNMPLAQAWLFKLACEAELTKISHDIRSDIPLLKTEAEEEGTNRAEKGSDDTTATVALKTQPVAEVIVKSELVTDSCATAEVASAVQDKEEAPETKPTAKAENEVKDDKVARGDSNTAVETDQKMANDTSSEELVADVLVPLSVNEGYGRIFHRLLELLADKQPFVGDSYSQMICEAPMLPQSVFDTLKKFCYDPSKIKIGLHTLRDIVLQRPGDDRAKCLSLLLGFTNHEDEVLRGPSIRLVANKIFAECVGEVPEAIEKHAVDSLNTAIGRLSEKPTADEFSNVERASLLLTALCGQKHELLREIAASYISMQSAARQTLLQRAKDLAGHLGMAAVPVIQLIAGKLLPVQPAADGDSYGTDGLEVLALEVLRALLKKFGRPTEEIVDAARTRYDLSGNTAFVIAVLPGLRKDSLLKYLAAIVSSVFSTSEVAENGSGTERIDHTIDTSKTTAGFKEIIGIVMGSRPPALSPSELLFELHNIEPNLAVISAIRACFELKSIYKQDVIAQAIQQLIEKTVIPDLLMRTVNLARIYYSELEKYLTGTVLKRLIEKHVWKNELLWEGFLIYCAQVKDKSFFKLLLSLPAPQLAEALRRQEDLLTTFKGLFSNPKNLRKVSSVKHRKVIQAAIKKPAKDS</sequence>
<evidence type="ECO:0000259" key="6">
    <source>
        <dbReference type="Pfam" id="PF12295"/>
    </source>
</evidence>
<dbReference type="Pfam" id="PF11935">
    <property type="entry name" value="SYMPK_PTA1_N"/>
    <property type="match status" value="1"/>
</dbReference>
<dbReference type="AlphaFoldDB" id="R7QPH3"/>
<dbReference type="GeneID" id="17318404"/>
<dbReference type="EMBL" id="HG002168">
    <property type="protein sequence ID" value="CDF40392.1"/>
    <property type="molecule type" value="Genomic_DNA"/>
</dbReference>
<dbReference type="InterPro" id="IPR011989">
    <property type="entry name" value="ARM-like"/>
</dbReference>
<dbReference type="InterPro" id="IPR021850">
    <property type="entry name" value="Symplekin/Pta1"/>
</dbReference>
<feature type="compositionally biased region" description="Polar residues" evidence="4">
    <location>
        <begin position="704"/>
        <end position="719"/>
    </location>
</feature>
<dbReference type="GO" id="GO:0006397">
    <property type="term" value="P:mRNA processing"/>
    <property type="evidence" value="ECO:0007669"/>
    <property type="project" value="UniProtKB-KW"/>
</dbReference>
<evidence type="ECO:0000256" key="1">
    <source>
        <dbReference type="ARBA" id="ARBA00004123"/>
    </source>
</evidence>
<evidence type="ECO:0000256" key="4">
    <source>
        <dbReference type="SAM" id="MobiDB-lite"/>
    </source>
</evidence>
<organism evidence="7 8">
    <name type="scientific">Chondrus crispus</name>
    <name type="common">Carrageen Irish moss</name>
    <name type="synonym">Polymorpha crispa</name>
    <dbReference type="NCBI Taxonomy" id="2769"/>
    <lineage>
        <taxon>Eukaryota</taxon>
        <taxon>Rhodophyta</taxon>
        <taxon>Florideophyceae</taxon>
        <taxon>Rhodymeniophycidae</taxon>
        <taxon>Gigartinales</taxon>
        <taxon>Gigartinaceae</taxon>
        <taxon>Chondrus</taxon>
    </lineage>
</organism>
<keyword evidence="8" id="KW-1185">Reference proteome</keyword>
<feature type="domain" description="Symplekin/Pta1 N-terminal" evidence="5">
    <location>
        <begin position="109"/>
        <end position="351"/>
    </location>
</feature>
<dbReference type="Gene3D" id="1.25.10.10">
    <property type="entry name" value="Leucine-rich Repeat Variant"/>
    <property type="match status" value="1"/>
</dbReference>
<protein>
    <submittedName>
        <fullName evidence="7">Symplekin-like</fullName>
    </submittedName>
</protein>
<dbReference type="InterPro" id="IPR032460">
    <property type="entry name" value="Symplekin/Pta1_N"/>
</dbReference>
<feature type="compositionally biased region" description="Basic and acidic residues" evidence="4">
    <location>
        <begin position="677"/>
        <end position="702"/>
    </location>
</feature>
<keyword evidence="3" id="KW-0539">Nucleus</keyword>
<name>R7QPH3_CHOCR</name>
<dbReference type="Proteomes" id="UP000012073">
    <property type="component" value="Unassembled WGS sequence"/>
</dbReference>
<evidence type="ECO:0000259" key="5">
    <source>
        <dbReference type="Pfam" id="PF11935"/>
    </source>
</evidence>
<reference evidence="8" key="1">
    <citation type="journal article" date="2013" name="Proc. Natl. Acad. Sci. U.S.A.">
        <title>Genome structure and metabolic features in the red seaweed Chondrus crispus shed light on evolution of the Archaeplastida.</title>
        <authorList>
            <person name="Collen J."/>
            <person name="Porcel B."/>
            <person name="Carre W."/>
            <person name="Ball S.G."/>
            <person name="Chaparro C."/>
            <person name="Tonon T."/>
            <person name="Barbeyron T."/>
            <person name="Michel G."/>
            <person name="Noel B."/>
            <person name="Valentin K."/>
            <person name="Elias M."/>
            <person name="Artiguenave F."/>
            <person name="Arun A."/>
            <person name="Aury J.M."/>
            <person name="Barbosa-Neto J.F."/>
            <person name="Bothwell J.H."/>
            <person name="Bouget F.Y."/>
            <person name="Brillet L."/>
            <person name="Cabello-Hurtado F."/>
            <person name="Capella-Gutierrez S."/>
            <person name="Charrier B."/>
            <person name="Cladiere L."/>
            <person name="Cock J.M."/>
            <person name="Coelho S.M."/>
            <person name="Colleoni C."/>
            <person name="Czjzek M."/>
            <person name="Da Silva C."/>
            <person name="Delage L."/>
            <person name="Denoeud F."/>
            <person name="Deschamps P."/>
            <person name="Dittami S.M."/>
            <person name="Gabaldon T."/>
            <person name="Gachon C.M."/>
            <person name="Groisillier A."/>
            <person name="Herve C."/>
            <person name="Jabbari K."/>
            <person name="Katinka M."/>
            <person name="Kloareg B."/>
            <person name="Kowalczyk N."/>
            <person name="Labadie K."/>
            <person name="Leblanc C."/>
            <person name="Lopez P.J."/>
            <person name="McLachlan D.H."/>
            <person name="Meslet-Cladiere L."/>
            <person name="Moustafa A."/>
            <person name="Nehr Z."/>
            <person name="Nyvall Collen P."/>
            <person name="Panaud O."/>
            <person name="Partensky F."/>
            <person name="Poulain J."/>
            <person name="Rensing S.A."/>
            <person name="Rousvoal S."/>
            <person name="Samson G."/>
            <person name="Symeonidi A."/>
            <person name="Weissenbach J."/>
            <person name="Zambounis A."/>
            <person name="Wincker P."/>
            <person name="Boyen C."/>
        </authorList>
    </citation>
    <scope>NUCLEOTIDE SEQUENCE [LARGE SCALE GENOMIC DNA]</scope>
    <source>
        <strain evidence="8">cv. Stackhouse</strain>
    </source>
</reference>
<dbReference type="OrthoDB" id="331600at2759"/>
<feature type="compositionally biased region" description="Basic and acidic residues" evidence="4">
    <location>
        <begin position="487"/>
        <end position="496"/>
    </location>
</feature>
<evidence type="ECO:0000256" key="2">
    <source>
        <dbReference type="ARBA" id="ARBA00022664"/>
    </source>
</evidence>
<evidence type="ECO:0000313" key="7">
    <source>
        <dbReference type="EMBL" id="CDF40392.1"/>
    </source>
</evidence>
<accession>R7QPH3</accession>
<dbReference type="RefSeq" id="XP_005710686.1">
    <property type="nucleotide sequence ID" value="XM_005710629.1"/>
</dbReference>
<gene>
    <name evidence="7" type="ORF">CHC_T00010348001</name>
</gene>
<dbReference type="InterPro" id="IPR022075">
    <property type="entry name" value="Symplekin_C"/>
</dbReference>
<feature type="domain" description="Symplekin C-terminal" evidence="6">
    <location>
        <begin position="991"/>
        <end position="1185"/>
    </location>
</feature>
<evidence type="ECO:0000313" key="8">
    <source>
        <dbReference type="Proteomes" id="UP000012073"/>
    </source>
</evidence>